<feature type="non-terminal residue" evidence="2">
    <location>
        <position position="1"/>
    </location>
</feature>
<feature type="domain" description="Transposase IS110-like N-terminal" evidence="1">
    <location>
        <begin position="11"/>
        <end position="76"/>
    </location>
</feature>
<reference evidence="2 3" key="1">
    <citation type="submission" date="2024-04" db="EMBL/GenBank/DDBJ databases">
        <title>Two novel Raoultella species associated with bleeding cankers of broadleaf hosts, Raoultella scottia sp. nov. and Raoultella lignicola sp. nov.</title>
        <authorList>
            <person name="Brady C.L."/>
        </authorList>
    </citation>
    <scope>NUCLEOTIDE SEQUENCE [LARGE SCALE GENOMIC DNA]</scope>
    <source>
        <strain evidence="2 3">TW_WC1a.1</strain>
    </source>
</reference>
<dbReference type="PANTHER" id="PTHR33055:SF3">
    <property type="entry name" value="PUTATIVE TRANSPOSASE FOR IS117-RELATED"/>
    <property type="match status" value="1"/>
</dbReference>
<dbReference type="PANTHER" id="PTHR33055">
    <property type="entry name" value="TRANSPOSASE FOR INSERTION SEQUENCE ELEMENT IS1111A"/>
    <property type="match status" value="1"/>
</dbReference>
<sequence>PCIVPAQFVKPFVKSNKNDLIDAEAIAEAISRPTMRTVIPKTTAQLDLQALHRIRERVVSHKTAVVNQARAFLLEYGLTIHSGIAKFTHDMPSLLSDEQNELSPSMRDILIDLWQEYRSLEENCCTYVARLSLSLMQME</sequence>
<dbReference type="InterPro" id="IPR047650">
    <property type="entry name" value="Transpos_IS110"/>
</dbReference>
<dbReference type="RefSeq" id="WP_331850740.1">
    <property type="nucleotide sequence ID" value="NZ_JARXNK020000049.1"/>
</dbReference>
<accession>A0ABU9F1C4</accession>
<name>A0ABU9F1C4_9ENTR</name>
<evidence type="ECO:0000313" key="3">
    <source>
        <dbReference type="Proteomes" id="UP001312893"/>
    </source>
</evidence>
<dbReference type="InterPro" id="IPR002525">
    <property type="entry name" value="Transp_IS110-like_N"/>
</dbReference>
<evidence type="ECO:0000313" key="2">
    <source>
        <dbReference type="EMBL" id="MEL0550146.1"/>
    </source>
</evidence>
<evidence type="ECO:0000259" key="1">
    <source>
        <dbReference type="Pfam" id="PF01548"/>
    </source>
</evidence>
<gene>
    <name evidence="2" type="ORF">QFI96_000240</name>
</gene>
<organism evidence="2 3">
    <name type="scientific">Raoultella lignicola</name>
    <dbReference type="NCBI Taxonomy" id="3040939"/>
    <lineage>
        <taxon>Bacteria</taxon>
        <taxon>Pseudomonadati</taxon>
        <taxon>Pseudomonadota</taxon>
        <taxon>Gammaproteobacteria</taxon>
        <taxon>Enterobacterales</taxon>
        <taxon>Enterobacteriaceae</taxon>
        <taxon>Klebsiella/Raoultella group</taxon>
        <taxon>Raoultella</taxon>
    </lineage>
</organism>
<keyword evidence="3" id="KW-1185">Reference proteome</keyword>
<proteinExistence type="predicted"/>
<dbReference type="Proteomes" id="UP001312893">
    <property type="component" value="Unassembled WGS sequence"/>
</dbReference>
<dbReference type="EMBL" id="JARXNK020000049">
    <property type="protein sequence ID" value="MEL0550146.1"/>
    <property type="molecule type" value="Genomic_DNA"/>
</dbReference>
<protein>
    <submittedName>
        <fullName evidence="2">Transposase</fullName>
    </submittedName>
</protein>
<dbReference type="Pfam" id="PF01548">
    <property type="entry name" value="DEDD_Tnp_IS110"/>
    <property type="match status" value="1"/>
</dbReference>
<comment type="caution">
    <text evidence="2">The sequence shown here is derived from an EMBL/GenBank/DDBJ whole genome shotgun (WGS) entry which is preliminary data.</text>
</comment>